<dbReference type="KEGG" id="xcm:J164_02225"/>
<reference evidence="2 3" key="1">
    <citation type="submission" date="2014-09" db="EMBL/GenBank/DDBJ databases">
        <authorList>
            <person name="Regsiter A."/>
        </authorList>
    </citation>
    <scope>NUCLEOTIDE SEQUENCE [LARGE SCALE GENOMIC DNA]</scope>
</reference>
<dbReference type="KEGG" id="xcf:J172_02228"/>
<evidence type="ECO:0000256" key="1">
    <source>
        <dbReference type="SAM" id="Phobius"/>
    </source>
</evidence>
<keyword evidence="1" id="KW-0812">Transmembrane</keyword>
<name>A0A0U5FJM3_XANCI</name>
<keyword evidence="3" id="KW-1185">Reference proteome</keyword>
<keyword evidence="1" id="KW-1133">Transmembrane helix</keyword>
<dbReference type="KEGG" id="xcw:J162_02227"/>
<dbReference type="EMBL" id="CCXZ01000130">
    <property type="protein sequence ID" value="CEG16406.1"/>
    <property type="molecule type" value="Genomic_DNA"/>
</dbReference>
<gene>
    <name evidence="2" type="ORF">XAC3562_370019</name>
</gene>
<dbReference type="KEGG" id="xcr:J163_02225"/>
<accession>A0A0U5FJM3</accession>
<dbReference type="AlphaFoldDB" id="A0A0U5FJM3"/>
<dbReference type="Proteomes" id="UP000052230">
    <property type="component" value="Unassembled WGS sequence"/>
</dbReference>
<dbReference type="KEGG" id="xcn:J169_02234"/>
<sequence>MRMQRPTVALSWLAIASARGSEPVQQFGRRMTLEQRRQVAGRCATVSAVASVIFTFMRTVRLSSAPRIA</sequence>
<feature type="transmembrane region" description="Helical" evidence="1">
    <location>
        <begin position="39"/>
        <end position="57"/>
    </location>
</feature>
<keyword evidence="1" id="KW-0472">Membrane</keyword>
<protein>
    <submittedName>
        <fullName evidence="2">Putative secreted protein</fullName>
    </submittedName>
</protein>
<organism evidence="2 3">
    <name type="scientific">Xanthomonas citri pv. citri</name>
    <dbReference type="NCBI Taxonomy" id="611301"/>
    <lineage>
        <taxon>Bacteria</taxon>
        <taxon>Pseudomonadati</taxon>
        <taxon>Pseudomonadota</taxon>
        <taxon>Gammaproteobacteria</taxon>
        <taxon>Lysobacterales</taxon>
        <taxon>Lysobacteraceae</taxon>
        <taxon>Xanthomonas</taxon>
    </lineage>
</organism>
<dbReference type="KEGG" id="xcu:J159_02225"/>
<comment type="caution">
    <text evidence="2">The sequence shown here is derived from an EMBL/GenBank/DDBJ whole genome shotgun (WGS) entry which is preliminary data.</text>
</comment>
<evidence type="ECO:0000313" key="2">
    <source>
        <dbReference type="EMBL" id="CEG16406.1"/>
    </source>
</evidence>
<proteinExistence type="predicted"/>
<evidence type="ECO:0000313" key="3">
    <source>
        <dbReference type="Proteomes" id="UP000052230"/>
    </source>
</evidence>